<dbReference type="Pfam" id="PF06182">
    <property type="entry name" value="ABC2_membrane_6"/>
    <property type="match status" value="1"/>
</dbReference>
<dbReference type="STRING" id="1034346.GCA_000313565_00506"/>
<name>A0A318KR35_9FIRM</name>
<feature type="transmembrane region" description="Helical" evidence="1">
    <location>
        <begin position="181"/>
        <end position="200"/>
    </location>
</feature>
<feature type="transmembrane region" description="Helical" evidence="1">
    <location>
        <begin position="233"/>
        <end position="255"/>
    </location>
</feature>
<sequence length="267" mass="30314">MKQYIAFFRIRFINFLQYKTAAWAAVGTQFIWGTLELIVFSVFYDEGIGIFPMDFQALVDYIWLKQAFLSFFALWVLDSDILESIRDGSVAYELCRPINLYEMWFSKCSASRLSKCSLRAIPILLVAMLIPGRFRMSLPADWQLFGLFIISMAAALIIISACCMLIYAITFYLLAPNGITLVISSVADFLSGAVIPLMFFPEPLRRIAELLPFASMQDLPLRIYGGELAYMEAIHVILLQLFWAIALIALGKWLLKQVLKRVVVQGG</sequence>
<dbReference type="PANTHER" id="PTHR36832:SF2">
    <property type="entry name" value="INTEGRAL MEMBRANE PROTEIN"/>
    <property type="match status" value="1"/>
</dbReference>
<accession>A0A318KR35</accession>
<dbReference type="GeneID" id="94439864"/>
<gene>
    <name evidence="2" type="ORF">DES51_10892</name>
</gene>
<keyword evidence="1" id="KW-0812">Transmembrane</keyword>
<proteinExistence type="predicted"/>
<dbReference type="PANTHER" id="PTHR36832">
    <property type="entry name" value="SLR1174 PROTEIN-RELATED"/>
    <property type="match status" value="1"/>
</dbReference>
<keyword evidence="3" id="KW-1185">Reference proteome</keyword>
<keyword evidence="1" id="KW-0472">Membrane</keyword>
<dbReference type="RefSeq" id="WP_022936810.1">
    <property type="nucleotide sequence ID" value="NZ_CABKRQ010000001.1"/>
</dbReference>
<dbReference type="OrthoDB" id="8582979at2"/>
<evidence type="ECO:0000313" key="3">
    <source>
        <dbReference type="Proteomes" id="UP000247612"/>
    </source>
</evidence>
<feature type="transmembrane region" description="Helical" evidence="1">
    <location>
        <begin position="146"/>
        <end position="174"/>
    </location>
</feature>
<reference evidence="2 3" key="1">
    <citation type="submission" date="2018-05" db="EMBL/GenBank/DDBJ databases">
        <title>Genomic Encyclopedia of Type Strains, Phase IV (KMG-IV): sequencing the most valuable type-strain genomes for metagenomic binning, comparative biology and taxonomic classification.</title>
        <authorList>
            <person name="Goeker M."/>
        </authorList>
    </citation>
    <scope>NUCLEOTIDE SEQUENCE [LARGE SCALE GENOMIC DNA]</scope>
    <source>
        <strain evidence="2 3">JC118</strain>
    </source>
</reference>
<dbReference type="Proteomes" id="UP000247612">
    <property type="component" value="Unassembled WGS sequence"/>
</dbReference>
<evidence type="ECO:0000256" key="1">
    <source>
        <dbReference type="SAM" id="Phobius"/>
    </source>
</evidence>
<dbReference type="EMBL" id="QJKH01000008">
    <property type="protein sequence ID" value="PXX78165.1"/>
    <property type="molecule type" value="Genomic_DNA"/>
</dbReference>
<protein>
    <submittedName>
        <fullName evidence="2">ABC-2 type transport system permease protein</fullName>
    </submittedName>
</protein>
<comment type="caution">
    <text evidence="2">The sequence shown here is derived from an EMBL/GenBank/DDBJ whole genome shotgun (WGS) entry which is preliminary data.</text>
</comment>
<feature type="transmembrane region" description="Helical" evidence="1">
    <location>
        <begin position="116"/>
        <end position="134"/>
    </location>
</feature>
<dbReference type="InterPro" id="IPR010390">
    <property type="entry name" value="ABC-2_transporter-like"/>
</dbReference>
<evidence type="ECO:0000313" key="2">
    <source>
        <dbReference type="EMBL" id="PXX78165.1"/>
    </source>
</evidence>
<dbReference type="AlphaFoldDB" id="A0A318KR35"/>
<feature type="transmembrane region" description="Helical" evidence="1">
    <location>
        <begin position="55"/>
        <end position="77"/>
    </location>
</feature>
<organism evidence="2 3">
    <name type="scientific">Dielma fastidiosa</name>
    <dbReference type="NCBI Taxonomy" id="1034346"/>
    <lineage>
        <taxon>Bacteria</taxon>
        <taxon>Bacillati</taxon>
        <taxon>Bacillota</taxon>
        <taxon>Erysipelotrichia</taxon>
        <taxon>Erysipelotrichales</taxon>
        <taxon>Erysipelotrichaceae</taxon>
        <taxon>Dielma</taxon>
    </lineage>
</organism>
<keyword evidence="1" id="KW-1133">Transmembrane helix</keyword>
<feature type="transmembrane region" description="Helical" evidence="1">
    <location>
        <begin position="21"/>
        <end position="43"/>
    </location>
</feature>